<name>A0A6J5VFF1_PRUAR</name>
<dbReference type="AlphaFoldDB" id="A0A6J5VFF1"/>
<organism evidence="1 2">
    <name type="scientific">Prunus armeniaca</name>
    <name type="common">Apricot</name>
    <name type="synonym">Armeniaca vulgaris</name>
    <dbReference type="NCBI Taxonomy" id="36596"/>
    <lineage>
        <taxon>Eukaryota</taxon>
        <taxon>Viridiplantae</taxon>
        <taxon>Streptophyta</taxon>
        <taxon>Embryophyta</taxon>
        <taxon>Tracheophyta</taxon>
        <taxon>Spermatophyta</taxon>
        <taxon>Magnoliopsida</taxon>
        <taxon>eudicotyledons</taxon>
        <taxon>Gunneridae</taxon>
        <taxon>Pentapetalae</taxon>
        <taxon>rosids</taxon>
        <taxon>fabids</taxon>
        <taxon>Rosales</taxon>
        <taxon>Rosaceae</taxon>
        <taxon>Amygdaloideae</taxon>
        <taxon>Amygdaleae</taxon>
        <taxon>Prunus</taxon>
    </lineage>
</organism>
<evidence type="ECO:0000313" key="2">
    <source>
        <dbReference type="Proteomes" id="UP000507222"/>
    </source>
</evidence>
<dbReference type="Proteomes" id="UP000507222">
    <property type="component" value="Unassembled WGS sequence"/>
</dbReference>
<evidence type="ECO:0000313" key="1">
    <source>
        <dbReference type="EMBL" id="CAB4286367.1"/>
    </source>
</evidence>
<protein>
    <submittedName>
        <fullName evidence="1">Uncharacterized protein</fullName>
    </submittedName>
</protein>
<accession>A0A6J5VFF1</accession>
<gene>
    <name evidence="1" type="ORF">CURHAP_LOCUS43527</name>
</gene>
<sequence length="109" mass="11889">MYGMQHVPKGRNLLRNAIVFKASSDYQILGQSFNWLSFEGVTGVSIIGGALDAKGTALWACKLTGSTDCPNGGATVRNLCFLVDLVKFCLNLLSTLPYQSLRVLLFPKF</sequence>
<dbReference type="EMBL" id="CAEKDK010000007">
    <property type="protein sequence ID" value="CAB4286367.1"/>
    <property type="molecule type" value="Genomic_DNA"/>
</dbReference>
<reference evidence="1 2" key="1">
    <citation type="submission" date="2020-05" db="EMBL/GenBank/DDBJ databases">
        <authorList>
            <person name="Campoy J."/>
            <person name="Schneeberger K."/>
            <person name="Spophaly S."/>
        </authorList>
    </citation>
    <scope>NUCLEOTIDE SEQUENCE [LARGE SCALE GENOMIC DNA]</scope>
    <source>
        <strain evidence="1">PruArmRojPasFocal</strain>
    </source>
</reference>
<proteinExistence type="predicted"/>